<feature type="binding site" evidence="6">
    <location>
        <position position="122"/>
    </location>
    <ligand>
        <name>S-adenosyl-L-methionine</name>
        <dbReference type="ChEBI" id="CHEBI:59789"/>
    </ligand>
</feature>
<dbReference type="SUPFAM" id="SSF53335">
    <property type="entry name" value="S-adenosyl-L-methionine-dependent methyltransferases"/>
    <property type="match status" value="1"/>
</dbReference>
<feature type="binding site" evidence="6">
    <location>
        <begin position="206"/>
        <end position="207"/>
    </location>
    <ligand>
        <name>S-adenosyl-L-methionine</name>
        <dbReference type="ChEBI" id="CHEBI:59789"/>
    </ligand>
</feature>
<dbReference type="SMART" id="SM00138">
    <property type="entry name" value="MeTrc"/>
    <property type="match status" value="1"/>
</dbReference>
<dbReference type="InterPro" id="IPR026024">
    <property type="entry name" value="Chemotaxis_MeTrfase_CheR"/>
</dbReference>
<dbReference type="PATRIC" id="fig|631454.5.peg.2638"/>
<dbReference type="GO" id="GO:0008983">
    <property type="term" value="F:protein-glutamate O-methyltransferase activity"/>
    <property type="evidence" value="ECO:0007669"/>
    <property type="project" value="UniProtKB-EC"/>
</dbReference>
<protein>
    <recommendedName>
        <fullName evidence="5">Chemotaxis protein methyltransferase</fullName>
        <ecNumber evidence="5">2.1.1.80</ecNumber>
    </recommendedName>
</protein>
<dbReference type="GO" id="GO:0032259">
    <property type="term" value="P:methylation"/>
    <property type="evidence" value="ECO:0007669"/>
    <property type="project" value="UniProtKB-KW"/>
</dbReference>
<feature type="domain" description="CheR-type methyltransferase" evidence="7">
    <location>
        <begin position="1"/>
        <end position="279"/>
    </location>
</feature>
<dbReference type="EC" id="2.1.1.80" evidence="5"/>
<sequence>MVEGEFLFTTEDFRHIAEMLHADAGISLPDTKATLVYSRLAKRLRARGLESFREYCDIVASEEGIDERKRMLAALTTNVTRFFREPHHFEHLKTHVLPPLLEAAKRGGRVRLWSAGCSTGQEPFSMALTILSLMPDAADRDIKILATDIDPDVVAIGRRAVYPEGAMAGMPDPMRKRWMSKVDDAGGAAWQMGEELRQLVAFRELNLIGQWPMKGPFDAIFCRNVVIYFAEDTQSRVWARLKSMLAPGGRLYIGHSERITGVADSFRSDGLTTYQLMGGAR</sequence>
<evidence type="ECO:0000313" key="9">
    <source>
        <dbReference type="Proteomes" id="UP000017819"/>
    </source>
</evidence>
<keyword evidence="3 5" id="KW-0808">Transferase</keyword>
<keyword evidence="9" id="KW-1185">Reference proteome</keyword>
<dbReference type="Pfam" id="PF03705">
    <property type="entry name" value="CheR_N"/>
    <property type="match status" value="1"/>
</dbReference>
<evidence type="ECO:0000256" key="1">
    <source>
        <dbReference type="ARBA" id="ARBA00001541"/>
    </source>
</evidence>
<evidence type="ECO:0000259" key="7">
    <source>
        <dbReference type="PROSITE" id="PS50123"/>
    </source>
</evidence>
<gene>
    <name evidence="8" type="ORF">N177_2669</name>
</gene>
<dbReference type="Gene3D" id="1.10.155.10">
    <property type="entry name" value="Chemotaxis receptor methyltransferase CheR, N-terminal domain"/>
    <property type="match status" value="1"/>
</dbReference>
<dbReference type="AlphaFoldDB" id="V4RLU3"/>
<dbReference type="InterPro" id="IPR022642">
    <property type="entry name" value="CheR_C"/>
</dbReference>
<dbReference type="SUPFAM" id="SSF47757">
    <property type="entry name" value="Chemotaxis receptor methyltransferase CheR, N-terminal domain"/>
    <property type="match status" value="1"/>
</dbReference>
<dbReference type="InterPro" id="IPR036804">
    <property type="entry name" value="CheR_N_sf"/>
</dbReference>
<dbReference type="Gene3D" id="3.40.50.150">
    <property type="entry name" value="Vaccinia Virus protein VP39"/>
    <property type="match status" value="1"/>
</dbReference>
<dbReference type="InterPro" id="IPR000780">
    <property type="entry name" value="CheR_MeTrfase"/>
</dbReference>
<feature type="binding site" evidence="6">
    <location>
        <position position="84"/>
    </location>
    <ligand>
        <name>S-adenosyl-L-methionine</name>
        <dbReference type="ChEBI" id="CHEBI:59789"/>
    </ligand>
</feature>
<dbReference type="CDD" id="cd02440">
    <property type="entry name" value="AdoMet_MTases"/>
    <property type="match status" value="1"/>
</dbReference>
<dbReference type="STRING" id="631454.N177_2669"/>
<evidence type="ECO:0000256" key="4">
    <source>
        <dbReference type="ARBA" id="ARBA00022691"/>
    </source>
</evidence>
<feature type="binding site" evidence="6">
    <location>
        <position position="80"/>
    </location>
    <ligand>
        <name>S-adenosyl-L-methionine</name>
        <dbReference type="ChEBI" id="CHEBI:59789"/>
    </ligand>
</feature>
<keyword evidence="2 5" id="KW-0489">Methyltransferase</keyword>
<dbReference type="PANTHER" id="PTHR24422:SF19">
    <property type="entry name" value="CHEMOTAXIS PROTEIN METHYLTRANSFERASE"/>
    <property type="match status" value="1"/>
</dbReference>
<proteinExistence type="predicted"/>
<evidence type="ECO:0000256" key="3">
    <source>
        <dbReference type="ARBA" id="ARBA00022679"/>
    </source>
</evidence>
<dbReference type="InterPro" id="IPR029063">
    <property type="entry name" value="SAM-dependent_MTases_sf"/>
</dbReference>
<reference evidence="8 9" key="1">
    <citation type="journal article" date="2014" name="Genome Announc.">
        <title>Draft Genome Sequence of Lutibaculum baratangense Strain AMV1T, Isolated from a Mud Volcano in Andamans, India.</title>
        <authorList>
            <person name="Singh A."/>
            <person name="Sreenivas A."/>
            <person name="Sathyanarayana Reddy G."/>
            <person name="Pinnaka A.K."/>
            <person name="Shivaji S."/>
        </authorList>
    </citation>
    <scope>NUCLEOTIDE SEQUENCE [LARGE SCALE GENOMIC DNA]</scope>
    <source>
        <strain evidence="8 9">AMV1</strain>
    </source>
</reference>
<comment type="function">
    <text evidence="5">Methylation of the membrane-bound methyl-accepting chemotaxis proteins (MCP) to form gamma-glutamyl methyl ester residues in MCP.</text>
</comment>
<dbReference type="EMBL" id="AWXZ01000035">
    <property type="protein sequence ID" value="ESR24220.1"/>
    <property type="molecule type" value="Genomic_DNA"/>
</dbReference>
<comment type="catalytic activity">
    <reaction evidence="1 5">
        <text>L-glutamyl-[protein] + S-adenosyl-L-methionine = [protein]-L-glutamate 5-O-methyl ester + S-adenosyl-L-homocysteine</text>
        <dbReference type="Rhea" id="RHEA:24452"/>
        <dbReference type="Rhea" id="RHEA-COMP:10208"/>
        <dbReference type="Rhea" id="RHEA-COMP:10311"/>
        <dbReference type="ChEBI" id="CHEBI:29973"/>
        <dbReference type="ChEBI" id="CHEBI:57856"/>
        <dbReference type="ChEBI" id="CHEBI:59789"/>
        <dbReference type="ChEBI" id="CHEBI:82795"/>
        <dbReference type="EC" id="2.1.1.80"/>
    </reaction>
</comment>
<dbReference type="PIRSF" id="PIRSF000410">
    <property type="entry name" value="CheR"/>
    <property type="match status" value="1"/>
</dbReference>
<comment type="caution">
    <text evidence="8">The sequence shown here is derived from an EMBL/GenBank/DDBJ whole genome shotgun (WGS) entry which is preliminary data.</text>
</comment>
<evidence type="ECO:0000256" key="6">
    <source>
        <dbReference type="PIRSR" id="PIRSR000410-1"/>
    </source>
</evidence>
<evidence type="ECO:0000256" key="5">
    <source>
        <dbReference type="PIRNR" id="PIRNR000410"/>
    </source>
</evidence>
<keyword evidence="4 5" id="KW-0949">S-adenosyl-L-methionine</keyword>
<feature type="binding site" evidence="6">
    <location>
        <position position="78"/>
    </location>
    <ligand>
        <name>S-adenosyl-L-methionine</name>
        <dbReference type="ChEBI" id="CHEBI:59789"/>
    </ligand>
</feature>
<feature type="binding site" evidence="6">
    <location>
        <begin position="223"/>
        <end position="224"/>
    </location>
    <ligand>
        <name>S-adenosyl-L-methionine</name>
        <dbReference type="ChEBI" id="CHEBI:59789"/>
    </ligand>
</feature>
<evidence type="ECO:0000313" key="8">
    <source>
        <dbReference type="EMBL" id="ESR24220.1"/>
    </source>
</evidence>
<dbReference type="PANTHER" id="PTHR24422">
    <property type="entry name" value="CHEMOTAXIS PROTEIN METHYLTRANSFERASE"/>
    <property type="match status" value="1"/>
</dbReference>
<dbReference type="Pfam" id="PF01739">
    <property type="entry name" value="CheR"/>
    <property type="match status" value="1"/>
</dbReference>
<feature type="binding site" evidence="6">
    <location>
        <position position="148"/>
    </location>
    <ligand>
        <name>S-adenosyl-L-methionine</name>
        <dbReference type="ChEBI" id="CHEBI:59789"/>
    </ligand>
</feature>
<evidence type="ECO:0000256" key="2">
    <source>
        <dbReference type="ARBA" id="ARBA00022603"/>
    </source>
</evidence>
<dbReference type="InterPro" id="IPR022641">
    <property type="entry name" value="CheR_N"/>
</dbReference>
<name>V4RLU3_9HYPH</name>
<dbReference type="InterPro" id="IPR050903">
    <property type="entry name" value="Bact_Chemotaxis_MeTrfase"/>
</dbReference>
<dbReference type="Proteomes" id="UP000017819">
    <property type="component" value="Unassembled WGS sequence"/>
</dbReference>
<dbReference type="PROSITE" id="PS50123">
    <property type="entry name" value="CHER"/>
    <property type="match status" value="1"/>
</dbReference>
<dbReference type="PRINTS" id="PR00996">
    <property type="entry name" value="CHERMTFRASE"/>
</dbReference>
<accession>V4RLU3</accession>
<dbReference type="eggNOG" id="COG1352">
    <property type="taxonomic scope" value="Bacteria"/>
</dbReference>
<organism evidence="8 9">
    <name type="scientific">Lutibaculum baratangense AMV1</name>
    <dbReference type="NCBI Taxonomy" id="631454"/>
    <lineage>
        <taxon>Bacteria</taxon>
        <taxon>Pseudomonadati</taxon>
        <taxon>Pseudomonadota</taxon>
        <taxon>Alphaproteobacteria</taxon>
        <taxon>Hyphomicrobiales</taxon>
        <taxon>Tepidamorphaceae</taxon>
        <taxon>Lutibaculum</taxon>
    </lineage>
</organism>